<feature type="compositionally biased region" description="Low complexity" evidence="9">
    <location>
        <begin position="8"/>
        <end position="19"/>
    </location>
</feature>
<dbReference type="GO" id="GO:0009002">
    <property type="term" value="F:serine-type D-Ala-D-Ala carboxypeptidase activity"/>
    <property type="evidence" value="ECO:0007669"/>
    <property type="project" value="UniProtKB-EC"/>
</dbReference>
<proteinExistence type="predicted"/>
<feature type="region of interest" description="Disordered" evidence="9">
    <location>
        <begin position="839"/>
        <end position="916"/>
    </location>
</feature>
<dbReference type="GO" id="GO:0030288">
    <property type="term" value="C:outer membrane-bounded periplasmic space"/>
    <property type="evidence" value="ECO:0007669"/>
    <property type="project" value="TreeGrafter"/>
</dbReference>
<evidence type="ECO:0000259" key="12">
    <source>
        <dbReference type="Pfam" id="PF00912"/>
    </source>
</evidence>
<keyword evidence="3" id="KW-0328">Glycosyltransferase</keyword>
<dbReference type="AlphaFoldDB" id="A0A8J3KKF0"/>
<dbReference type="InterPro" id="IPR036950">
    <property type="entry name" value="PBP_transglycosylase"/>
</dbReference>
<evidence type="ECO:0000256" key="2">
    <source>
        <dbReference type="ARBA" id="ARBA00022670"/>
    </source>
</evidence>
<dbReference type="InterPro" id="IPR001460">
    <property type="entry name" value="PCN-bd_Tpept"/>
</dbReference>
<dbReference type="InterPro" id="IPR001264">
    <property type="entry name" value="Glyco_trans_51"/>
</dbReference>
<evidence type="ECO:0000256" key="6">
    <source>
        <dbReference type="ARBA" id="ARBA00023268"/>
    </source>
</evidence>
<dbReference type="RefSeq" id="WP_120315070.1">
    <property type="nucleotide sequence ID" value="NZ_BONH01000009.1"/>
</dbReference>
<keyword evidence="4" id="KW-0808">Transferase</keyword>
<keyword evidence="10" id="KW-0472">Membrane</keyword>
<dbReference type="InterPro" id="IPR023346">
    <property type="entry name" value="Lysozyme-like_dom_sf"/>
</dbReference>
<keyword evidence="2" id="KW-0645">Protease</keyword>
<organism evidence="13 14">
    <name type="scientific">Catellatospora citrea</name>
    <dbReference type="NCBI Taxonomy" id="53366"/>
    <lineage>
        <taxon>Bacteria</taxon>
        <taxon>Bacillati</taxon>
        <taxon>Actinomycetota</taxon>
        <taxon>Actinomycetes</taxon>
        <taxon>Micromonosporales</taxon>
        <taxon>Micromonosporaceae</taxon>
        <taxon>Catellatospora</taxon>
    </lineage>
</organism>
<feature type="transmembrane region" description="Helical" evidence="10">
    <location>
        <begin position="138"/>
        <end position="161"/>
    </location>
</feature>
<feature type="compositionally biased region" description="Low complexity" evidence="9">
    <location>
        <begin position="76"/>
        <end position="97"/>
    </location>
</feature>
<evidence type="ECO:0000256" key="4">
    <source>
        <dbReference type="ARBA" id="ARBA00022679"/>
    </source>
</evidence>
<dbReference type="InterPro" id="IPR012338">
    <property type="entry name" value="Beta-lactam/transpept-like"/>
</dbReference>
<dbReference type="Proteomes" id="UP000659904">
    <property type="component" value="Unassembled WGS sequence"/>
</dbReference>
<dbReference type="Gene3D" id="3.40.710.10">
    <property type="entry name" value="DD-peptidase/beta-lactamase superfamily"/>
    <property type="match status" value="1"/>
</dbReference>
<evidence type="ECO:0000313" key="13">
    <source>
        <dbReference type="EMBL" id="GIF97534.1"/>
    </source>
</evidence>
<gene>
    <name evidence="13" type="primary">ponA1</name>
    <name evidence="13" type="ORF">Cci01nite_26280</name>
</gene>
<feature type="domain" description="Penicillin-binding protein transpeptidase" evidence="11">
    <location>
        <begin position="494"/>
        <end position="789"/>
    </location>
</feature>
<evidence type="ECO:0000313" key="14">
    <source>
        <dbReference type="Proteomes" id="UP000659904"/>
    </source>
</evidence>
<dbReference type="SUPFAM" id="SSF53955">
    <property type="entry name" value="Lysozyme-like"/>
    <property type="match status" value="1"/>
</dbReference>
<comment type="catalytic activity">
    <reaction evidence="8">
        <text>[GlcNAc-(1-&gt;4)-Mur2Ac(oyl-L-Ala-gamma-D-Glu-L-Lys-D-Ala-D-Ala)](n)-di-trans,octa-cis-undecaprenyl diphosphate + beta-D-GlcNAc-(1-&gt;4)-Mur2Ac(oyl-L-Ala-gamma-D-Glu-L-Lys-D-Ala-D-Ala)-di-trans,octa-cis-undecaprenyl diphosphate = [GlcNAc-(1-&gt;4)-Mur2Ac(oyl-L-Ala-gamma-D-Glu-L-Lys-D-Ala-D-Ala)](n+1)-di-trans,octa-cis-undecaprenyl diphosphate + di-trans,octa-cis-undecaprenyl diphosphate + H(+)</text>
        <dbReference type="Rhea" id="RHEA:23708"/>
        <dbReference type="Rhea" id="RHEA-COMP:9602"/>
        <dbReference type="Rhea" id="RHEA-COMP:9603"/>
        <dbReference type="ChEBI" id="CHEBI:15378"/>
        <dbReference type="ChEBI" id="CHEBI:58405"/>
        <dbReference type="ChEBI" id="CHEBI:60033"/>
        <dbReference type="ChEBI" id="CHEBI:78435"/>
        <dbReference type="EC" id="2.4.99.28"/>
    </reaction>
</comment>
<keyword evidence="1" id="KW-0121">Carboxypeptidase</keyword>
<evidence type="ECO:0000256" key="7">
    <source>
        <dbReference type="ARBA" id="ARBA00034000"/>
    </source>
</evidence>
<comment type="caution">
    <text evidence="13">The sequence shown here is derived from an EMBL/GenBank/DDBJ whole genome shotgun (WGS) entry which is preliminary data.</text>
</comment>
<accession>A0A8J3KKF0</accession>
<dbReference type="GO" id="GO:0009252">
    <property type="term" value="P:peptidoglycan biosynthetic process"/>
    <property type="evidence" value="ECO:0007669"/>
    <property type="project" value="TreeGrafter"/>
</dbReference>
<sequence>MTTPPAPGSTGASAPSDGPGTPPGASAHPNQTGPGGVRAGHGRSGGHGPTPVGPAPLRPVAGRATVPSASGRASVGTAPGRVPAGRAGVGVGRPVTGNAPRTAVLPNGRGTDDRPGGPTGDKGTGRKGRLGRWRWRSIVLAATAVVVMLAGGGLIGVAYLYDSVPEPADFSPNENTFVYSADGVQIAKLGGENREIVSMSRLSDEVKVALIAGEDKNFFNHHGIDLWGVARAAWNNITGGETQGASTITQQYARNAAKDLEVTYARKLREAVMARRLEEEHSKDEILGFYVNTVWFGRGSSGVGAAAKAYFGKAADQLTVEQAAVLGAVLKQPEPNEYDGTKGFDPHLNPDAARIRWNYVLDNMVEMGKLDRQKRASMVYPDKTLRKYSAKSGETGVQGTGTGFVITKYVEREMAAWGITDWRNKGYRITTTINSKAQKALEAQLFRTFEWKETCHGKGDEKECTNDVVKAVDHKVDGVYTKIKGYPKNVIAAGVAIDPRNGRVLAYYGGADGTGIDYAGKINEGTIWEDGGHPPASSFKVYTLAAAIDAGISLKSTWDPTPIVATGKKKNCDKYKLCPYEVENAGRDAGSLKCKRKCTLQDVTRLSLNVPFFKIAKKIEPKNVVAMAHAAGINTMWAVSDGKARDLTKPETDTSRASFDYQVGFGQYPITVLDHATGMATFANHGIYNKPHVVIKVEKKDERTGKYQLVPNTGEVSKAERRIRQEVADEVTGMLKQLPKSYYRALAGGRQAAAKTGTWESKVQDKAHSNVWTVGYTPQIAAAIWVGNVKNASDPIYRPKALGGGNITSVGLPAEIWQGFMNQAHADMKLPLEPLANGTNGKLGEVEGVGDGVEPSKKPKPTGCNPMPICLAASPGAPGNAAVVPSPSVGGPGPGHGPGPGPGHTPPDPQPSATDD</sequence>
<dbReference type="GO" id="GO:0006508">
    <property type="term" value="P:proteolysis"/>
    <property type="evidence" value="ECO:0007669"/>
    <property type="project" value="UniProtKB-KW"/>
</dbReference>
<keyword evidence="6" id="KW-0511">Multifunctional enzyme</keyword>
<keyword evidence="5" id="KW-0378">Hydrolase</keyword>
<evidence type="ECO:0000256" key="5">
    <source>
        <dbReference type="ARBA" id="ARBA00022801"/>
    </source>
</evidence>
<feature type="domain" description="Glycosyl transferase family 51" evidence="12">
    <location>
        <begin position="183"/>
        <end position="364"/>
    </location>
</feature>
<evidence type="ECO:0000256" key="10">
    <source>
        <dbReference type="SAM" id="Phobius"/>
    </source>
</evidence>
<feature type="region of interest" description="Disordered" evidence="9">
    <location>
        <begin position="1"/>
        <end position="128"/>
    </location>
</feature>
<keyword evidence="10" id="KW-1133">Transmembrane helix</keyword>
<feature type="compositionally biased region" description="Gly residues" evidence="9">
    <location>
        <begin position="33"/>
        <end position="48"/>
    </location>
</feature>
<evidence type="ECO:0000256" key="3">
    <source>
        <dbReference type="ARBA" id="ARBA00022676"/>
    </source>
</evidence>
<dbReference type="PANTHER" id="PTHR32282">
    <property type="entry name" value="BINDING PROTEIN TRANSPEPTIDASE, PUTATIVE-RELATED"/>
    <property type="match status" value="1"/>
</dbReference>
<dbReference type="EMBL" id="BONH01000009">
    <property type="protein sequence ID" value="GIF97534.1"/>
    <property type="molecule type" value="Genomic_DNA"/>
</dbReference>
<dbReference type="Pfam" id="PF00912">
    <property type="entry name" value="Transgly"/>
    <property type="match status" value="1"/>
</dbReference>
<evidence type="ECO:0000259" key="11">
    <source>
        <dbReference type="Pfam" id="PF00905"/>
    </source>
</evidence>
<name>A0A8J3KKF0_9ACTN</name>
<protein>
    <submittedName>
        <fullName evidence="13">Penicillin-binding protein 1A</fullName>
    </submittedName>
</protein>
<dbReference type="GO" id="GO:0008955">
    <property type="term" value="F:peptidoglycan glycosyltransferase activity"/>
    <property type="evidence" value="ECO:0007669"/>
    <property type="project" value="UniProtKB-EC"/>
</dbReference>
<evidence type="ECO:0000256" key="8">
    <source>
        <dbReference type="ARBA" id="ARBA00049902"/>
    </source>
</evidence>
<dbReference type="Gene3D" id="1.10.3810.10">
    <property type="entry name" value="Biosynthetic peptidoglycan transglycosylase-like"/>
    <property type="match status" value="1"/>
</dbReference>
<dbReference type="PANTHER" id="PTHR32282:SF34">
    <property type="entry name" value="PENICILLIN-BINDING PROTEIN 1A"/>
    <property type="match status" value="1"/>
</dbReference>
<evidence type="ECO:0000256" key="9">
    <source>
        <dbReference type="SAM" id="MobiDB-lite"/>
    </source>
</evidence>
<dbReference type="GO" id="GO:0008658">
    <property type="term" value="F:penicillin binding"/>
    <property type="evidence" value="ECO:0007669"/>
    <property type="project" value="InterPro"/>
</dbReference>
<dbReference type="SUPFAM" id="SSF56601">
    <property type="entry name" value="beta-lactamase/transpeptidase-like"/>
    <property type="match status" value="1"/>
</dbReference>
<keyword evidence="14" id="KW-1185">Reference proteome</keyword>
<comment type="catalytic activity">
    <reaction evidence="7">
        <text>Preferential cleavage: (Ac)2-L-Lys-D-Ala-|-D-Ala. Also transpeptidation of peptidyl-alanyl moieties that are N-acyl substituents of D-alanine.</text>
        <dbReference type="EC" id="3.4.16.4"/>
    </reaction>
</comment>
<reference evidence="13 14" key="1">
    <citation type="submission" date="2021-01" db="EMBL/GenBank/DDBJ databases">
        <title>Whole genome shotgun sequence of Catellatospora citrea NBRC 14495.</title>
        <authorList>
            <person name="Komaki H."/>
            <person name="Tamura T."/>
        </authorList>
    </citation>
    <scope>NUCLEOTIDE SEQUENCE [LARGE SCALE GENOMIC DNA]</scope>
    <source>
        <strain evidence="13 14">NBRC 14495</strain>
    </source>
</reference>
<dbReference type="InterPro" id="IPR050396">
    <property type="entry name" value="Glycosyltr_51/Transpeptidase"/>
</dbReference>
<evidence type="ECO:0000256" key="1">
    <source>
        <dbReference type="ARBA" id="ARBA00022645"/>
    </source>
</evidence>
<dbReference type="Pfam" id="PF00905">
    <property type="entry name" value="Transpeptidase"/>
    <property type="match status" value="1"/>
</dbReference>
<keyword evidence="10" id="KW-0812">Transmembrane</keyword>
<feature type="compositionally biased region" description="Pro residues" evidence="9">
    <location>
        <begin position="895"/>
        <end position="910"/>
    </location>
</feature>